<dbReference type="EMBL" id="KB295014">
    <property type="protein sequence ID" value="ELU13794.1"/>
    <property type="molecule type" value="Genomic_DNA"/>
</dbReference>
<dbReference type="InterPro" id="IPR009030">
    <property type="entry name" value="Growth_fac_rcpt_cys_sf"/>
</dbReference>
<dbReference type="EnsemblMetazoa" id="CapteT113032">
    <property type="protein sequence ID" value="CapteP113032"/>
    <property type="gene ID" value="CapteG113032"/>
</dbReference>
<dbReference type="PROSITE" id="PS00010">
    <property type="entry name" value="ASX_HYDROXYL"/>
    <property type="match status" value="2"/>
</dbReference>
<evidence type="ECO:0000313" key="14">
    <source>
        <dbReference type="EMBL" id="ELU13794.1"/>
    </source>
</evidence>
<dbReference type="GO" id="GO:0032991">
    <property type="term" value="C:protein-containing complex"/>
    <property type="evidence" value="ECO:0007669"/>
    <property type="project" value="TreeGrafter"/>
</dbReference>
<dbReference type="Pfam" id="PF00008">
    <property type="entry name" value="EGF"/>
    <property type="match status" value="2"/>
</dbReference>
<dbReference type="GO" id="GO:0007157">
    <property type="term" value="P:heterophilic cell-cell adhesion via plasma membrane cell adhesion molecules"/>
    <property type="evidence" value="ECO:0007669"/>
    <property type="project" value="TreeGrafter"/>
</dbReference>
<keyword evidence="5" id="KW-0732">Signal</keyword>
<evidence type="ECO:0000313" key="15">
    <source>
        <dbReference type="EnsemblMetazoa" id="CapteP113032"/>
    </source>
</evidence>
<evidence type="ECO:0000313" key="16">
    <source>
        <dbReference type="Proteomes" id="UP000014760"/>
    </source>
</evidence>
<dbReference type="SMART" id="SM00181">
    <property type="entry name" value="EGF"/>
    <property type="match status" value="2"/>
</dbReference>
<comment type="subcellular location">
    <subcellularLocation>
        <location evidence="1">Cell membrane</location>
        <topology evidence="1">Single-pass type I membrane protein</topology>
    </subcellularLocation>
</comment>
<dbReference type="STRING" id="283909.R7V5F9"/>
<dbReference type="EMBL" id="AMQN01018863">
    <property type="status" value="NOT_ANNOTATED_CDS"/>
    <property type="molecule type" value="Genomic_DNA"/>
</dbReference>
<proteinExistence type="predicted"/>
<evidence type="ECO:0000256" key="11">
    <source>
        <dbReference type="ARBA" id="ARBA00023180"/>
    </source>
</evidence>
<evidence type="ECO:0000256" key="6">
    <source>
        <dbReference type="ARBA" id="ARBA00022737"/>
    </source>
</evidence>
<dbReference type="InterPro" id="IPR000152">
    <property type="entry name" value="EGF-type_Asp/Asn_hydroxyl_site"/>
</dbReference>
<gene>
    <name evidence="14" type="ORF">CAPTEDRAFT_113032</name>
</gene>
<feature type="disulfide bond" evidence="12">
    <location>
        <begin position="101"/>
        <end position="110"/>
    </location>
</feature>
<dbReference type="EMBL" id="AMQN01018865">
    <property type="status" value="NOT_ANNOTATED_CDS"/>
    <property type="molecule type" value="Genomic_DNA"/>
</dbReference>
<dbReference type="PANTHER" id="PTHR24049">
    <property type="entry name" value="CRUMBS FAMILY MEMBER"/>
    <property type="match status" value="1"/>
</dbReference>
<evidence type="ECO:0000256" key="10">
    <source>
        <dbReference type="ARBA" id="ARBA00023157"/>
    </source>
</evidence>
<organism evidence="14">
    <name type="scientific">Capitella teleta</name>
    <name type="common">Polychaete worm</name>
    <dbReference type="NCBI Taxonomy" id="283909"/>
    <lineage>
        <taxon>Eukaryota</taxon>
        <taxon>Metazoa</taxon>
        <taxon>Spiralia</taxon>
        <taxon>Lophotrochozoa</taxon>
        <taxon>Annelida</taxon>
        <taxon>Polychaeta</taxon>
        <taxon>Sedentaria</taxon>
        <taxon>Scolecida</taxon>
        <taxon>Capitellidae</taxon>
        <taxon>Capitella</taxon>
    </lineage>
</organism>
<dbReference type="Gene3D" id="2.10.25.10">
    <property type="entry name" value="Laminin"/>
    <property type="match status" value="3"/>
</dbReference>
<evidence type="ECO:0000256" key="2">
    <source>
        <dbReference type="ARBA" id="ARBA00022475"/>
    </source>
</evidence>
<keyword evidence="11" id="KW-0325">Glycoprotein</keyword>
<keyword evidence="16" id="KW-1185">Reference proteome</keyword>
<dbReference type="HOGENOM" id="CLU_004826_6_1_1"/>
<keyword evidence="3 12" id="KW-0245">EGF-like domain</keyword>
<evidence type="ECO:0000256" key="1">
    <source>
        <dbReference type="ARBA" id="ARBA00004251"/>
    </source>
</evidence>
<dbReference type="PROSITE" id="PS50026">
    <property type="entry name" value="EGF_3"/>
    <property type="match status" value="2"/>
</dbReference>
<dbReference type="GO" id="GO:0045197">
    <property type="term" value="P:establishment or maintenance of epithelial cell apical/basal polarity"/>
    <property type="evidence" value="ECO:0007669"/>
    <property type="project" value="TreeGrafter"/>
</dbReference>
<evidence type="ECO:0000256" key="5">
    <source>
        <dbReference type="ARBA" id="ARBA00022729"/>
    </source>
</evidence>
<dbReference type="FunFam" id="2.10.25.10:FF:000109">
    <property type="entry name" value="Notch homolog 4, [Drosophila]"/>
    <property type="match status" value="1"/>
</dbReference>
<dbReference type="PANTHER" id="PTHR24049:SF22">
    <property type="entry name" value="DROSOPHILA CRUMBS HOMOLOG"/>
    <property type="match status" value="1"/>
</dbReference>
<dbReference type="PROSITE" id="PS01186">
    <property type="entry name" value="EGF_2"/>
    <property type="match status" value="2"/>
</dbReference>
<dbReference type="SUPFAM" id="SSF57184">
    <property type="entry name" value="Growth factor receptor domain"/>
    <property type="match status" value="1"/>
</dbReference>
<dbReference type="AlphaFoldDB" id="R7V5F9"/>
<evidence type="ECO:0000256" key="3">
    <source>
        <dbReference type="ARBA" id="ARBA00022536"/>
    </source>
</evidence>
<dbReference type="InterPro" id="IPR000742">
    <property type="entry name" value="EGF"/>
</dbReference>
<dbReference type="SMART" id="SM00179">
    <property type="entry name" value="EGF_CA"/>
    <property type="match status" value="2"/>
</dbReference>
<dbReference type="EMBL" id="AMQN01018864">
    <property type="status" value="NOT_ANNOTATED_CDS"/>
    <property type="molecule type" value="Genomic_DNA"/>
</dbReference>
<feature type="domain" description="EGF-like" evidence="13">
    <location>
        <begin position="75"/>
        <end position="111"/>
    </location>
</feature>
<evidence type="ECO:0000259" key="13">
    <source>
        <dbReference type="PROSITE" id="PS50026"/>
    </source>
</evidence>
<reference evidence="16" key="1">
    <citation type="submission" date="2012-12" db="EMBL/GenBank/DDBJ databases">
        <authorList>
            <person name="Hellsten U."/>
            <person name="Grimwood J."/>
            <person name="Chapman J.A."/>
            <person name="Shapiro H."/>
            <person name="Aerts A."/>
            <person name="Otillar R.P."/>
            <person name="Terry A.Y."/>
            <person name="Boore J.L."/>
            <person name="Simakov O."/>
            <person name="Marletaz F."/>
            <person name="Cho S.-J."/>
            <person name="Edsinger-Gonzales E."/>
            <person name="Havlak P."/>
            <person name="Kuo D.-H."/>
            <person name="Larsson T."/>
            <person name="Lv J."/>
            <person name="Arendt D."/>
            <person name="Savage R."/>
            <person name="Osoegawa K."/>
            <person name="de Jong P."/>
            <person name="Lindberg D.R."/>
            <person name="Seaver E.C."/>
            <person name="Weisblat D.A."/>
            <person name="Putnam N.H."/>
            <person name="Grigoriev I.V."/>
            <person name="Rokhsar D.S."/>
        </authorList>
    </citation>
    <scope>NUCLEOTIDE SEQUENCE</scope>
    <source>
        <strain evidence="16">I ESC-2004</strain>
    </source>
</reference>
<dbReference type="GO" id="GO:0005886">
    <property type="term" value="C:plasma membrane"/>
    <property type="evidence" value="ECO:0007669"/>
    <property type="project" value="UniProtKB-SubCell"/>
</dbReference>
<dbReference type="CDD" id="cd00054">
    <property type="entry name" value="EGF_CA"/>
    <property type="match status" value="2"/>
</dbReference>
<evidence type="ECO:0000256" key="12">
    <source>
        <dbReference type="PROSITE-ProRule" id="PRU00076"/>
    </source>
</evidence>
<dbReference type="PROSITE" id="PS00022">
    <property type="entry name" value="EGF_1"/>
    <property type="match status" value="2"/>
</dbReference>
<dbReference type="PRINTS" id="PR00010">
    <property type="entry name" value="EGFBLOOD"/>
</dbReference>
<accession>R7V5F9</accession>
<dbReference type="GO" id="GO:0023052">
    <property type="term" value="P:signaling"/>
    <property type="evidence" value="ECO:0007669"/>
    <property type="project" value="UniProtKB-ARBA"/>
</dbReference>
<keyword evidence="7" id="KW-0106">Calcium</keyword>
<keyword evidence="8" id="KW-1133">Transmembrane helix</keyword>
<dbReference type="GO" id="GO:0005509">
    <property type="term" value="F:calcium ion binding"/>
    <property type="evidence" value="ECO:0007669"/>
    <property type="project" value="InterPro"/>
</dbReference>
<dbReference type="InterPro" id="IPR001881">
    <property type="entry name" value="EGF-like_Ca-bd_dom"/>
</dbReference>
<dbReference type="OrthoDB" id="430340at2759"/>
<comment type="caution">
    <text evidence="12">Lacks conserved residue(s) required for the propagation of feature annotation.</text>
</comment>
<dbReference type="GO" id="GO:0007154">
    <property type="term" value="P:cell communication"/>
    <property type="evidence" value="ECO:0007669"/>
    <property type="project" value="UniProtKB-ARBA"/>
</dbReference>
<keyword evidence="6" id="KW-0677">Repeat</keyword>
<keyword evidence="2" id="KW-1003">Cell membrane</keyword>
<dbReference type="InterPro" id="IPR051022">
    <property type="entry name" value="Notch_Cell-Fate_Det"/>
</dbReference>
<evidence type="ECO:0000256" key="4">
    <source>
        <dbReference type="ARBA" id="ARBA00022692"/>
    </source>
</evidence>
<sequence length="132" mass="14005">MNHAQISTLLRVTGCCNNELNGFKCTCIPGFLGSTCEANDFCLSGPCSNGGTCNNELNGFTCTCIPGFLGSTCEANDFCLSGPCSNGGTCNNELNGFTCTCIPGFLGSTCEGMLIITGLLHRYDNYYRFIVQ</sequence>
<dbReference type="EMBL" id="AMQN01018866">
    <property type="status" value="NOT_ANNOTATED_CDS"/>
    <property type="molecule type" value="Genomic_DNA"/>
</dbReference>
<dbReference type="OMA" id="HCEKSAC"/>
<dbReference type="FunFam" id="2.10.25.10:FF:000391">
    <property type="entry name" value="Weary, isoform C"/>
    <property type="match status" value="1"/>
</dbReference>
<evidence type="ECO:0000256" key="9">
    <source>
        <dbReference type="ARBA" id="ARBA00023136"/>
    </source>
</evidence>
<keyword evidence="9" id="KW-0472">Membrane</keyword>
<feature type="domain" description="EGF-like" evidence="13">
    <location>
        <begin position="38"/>
        <end position="74"/>
    </location>
</feature>
<reference evidence="15" key="3">
    <citation type="submission" date="2015-06" db="UniProtKB">
        <authorList>
            <consortium name="EnsemblMetazoa"/>
        </authorList>
    </citation>
    <scope>IDENTIFICATION</scope>
</reference>
<reference evidence="14 16" key="2">
    <citation type="journal article" date="2013" name="Nature">
        <title>Insights into bilaterian evolution from three spiralian genomes.</title>
        <authorList>
            <person name="Simakov O."/>
            <person name="Marletaz F."/>
            <person name="Cho S.J."/>
            <person name="Edsinger-Gonzales E."/>
            <person name="Havlak P."/>
            <person name="Hellsten U."/>
            <person name="Kuo D.H."/>
            <person name="Larsson T."/>
            <person name="Lv J."/>
            <person name="Arendt D."/>
            <person name="Savage R."/>
            <person name="Osoegawa K."/>
            <person name="de Jong P."/>
            <person name="Grimwood J."/>
            <person name="Chapman J.A."/>
            <person name="Shapiro H."/>
            <person name="Aerts A."/>
            <person name="Otillar R.P."/>
            <person name="Terry A.Y."/>
            <person name="Boore J.L."/>
            <person name="Grigoriev I.V."/>
            <person name="Lindberg D.R."/>
            <person name="Seaver E.C."/>
            <person name="Weisblat D.A."/>
            <person name="Putnam N.H."/>
            <person name="Rokhsar D.S."/>
        </authorList>
    </citation>
    <scope>NUCLEOTIDE SEQUENCE</scope>
    <source>
        <strain evidence="14 16">I ESC-2004</strain>
    </source>
</reference>
<feature type="disulfide bond" evidence="12">
    <location>
        <begin position="64"/>
        <end position="73"/>
    </location>
</feature>
<keyword evidence="4" id="KW-0812">Transmembrane</keyword>
<evidence type="ECO:0000256" key="8">
    <source>
        <dbReference type="ARBA" id="ARBA00022989"/>
    </source>
</evidence>
<keyword evidence="10 12" id="KW-1015">Disulfide bond</keyword>
<protein>
    <recommendedName>
        <fullName evidence="13">EGF-like domain-containing protein</fullName>
    </recommendedName>
</protein>
<name>R7V5F9_CAPTE</name>
<evidence type="ECO:0000256" key="7">
    <source>
        <dbReference type="ARBA" id="ARBA00022837"/>
    </source>
</evidence>
<dbReference type="Proteomes" id="UP000014760">
    <property type="component" value="Unassembled WGS sequence"/>
</dbReference>